<evidence type="ECO:0000313" key="3">
    <source>
        <dbReference type="EMBL" id="KAK3207911.1"/>
    </source>
</evidence>
<sequence length="273" mass="29837">MYSRSWAALKATIFTGTILLPTVLPHATQDLADLKTVIRSTAATIDAAPDNSSWGFFSPASPAGLLASSLNLQIAWTTTPPNITTPDATTKSISTEPSLSPASAPAPPSNASLDSPYEDYVSSIPTLANALIHLGRSWHKELNSPVAEAIGALQQTLTQFSSSMLEGGLIGSQSILWTIRASATLESAQVAWNRALNLPAATTKKRNMEMKRPQLSEGRFYSHKDLWGRQREGRWRHEKEPSDWTEHSSSRAPSDEAIWSEWRLKKVGKRFVA</sequence>
<dbReference type="EMBL" id="WVTA01000008">
    <property type="protein sequence ID" value="KAK3207911.1"/>
    <property type="molecule type" value="Genomic_DNA"/>
</dbReference>
<protein>
    <submittedName>
        <fullName evidence="3">Uncharacterized protein</fullName>
    </submittedName>
</protein>
<feature type="signal peptide" evidence="2">
    <location>
        <begin position="1"/>
        <end position="25"/>
    </location>
</feature>
<evidence type="ECO:0000256" key="2">
    <source>
        <dbReference type="SAM" id="SignalP"/>
    </source>
</evidence>
<evidence type="ECO:0000256" key="1">
    <source>
        <dbReference type="SAM" id="MobiDB-lite"/>
    </source>
</evidence>
<feature type="compositionally biased region" description="Polar residues" evidence="1">
    <location>
        <begin position="81"/>
        <end position="96"/>
    </location>
</feature>
<proteinExistence type="predicted"/>
<dbReference type="Proteomes" id="UP001280581">
    <property type="component" value="Unassembled WGS sequence"/>
</dbReference>
<comment type="caution">
    <text evidence="3">The sequence shown here is derived from an EMBL/GenBank/DDBJ whole genome shotgun (WGS) entry which is preliminary data.</text>
</comment>
<evidence type="ECO:0000313" key="4">
    <source>
        <dbReference type="Proteomes" id="UP001280581"/>
    </source>
</evidence>
<keyword evidence="2" id="KW-0732">Signal</keyword>
<feature type="compositionally biased region" description="Basic and acidic residues" evidence="1">
    <location>
        <begin position="232"/>
        <end position="249"/>
    </location>
</feature>
<accession>A0AAN6LVI1</accession>
<reference evidence="3 4" key="1">
    <citation type="submission" date="2021-02" db="EMBL/GenBank/DDBJ databases">
        <title>Genome assembly of Pseudopithomyces chartarum.</title>
        <authorList>
            <person name="Jauregui R."/>
            <person name="Singh J."/>
            <person name="Voisey C."/>
        </authorList>
    </citation>
    <scope>NUCLEOTIDE SEQUENCE [LARGE SCALE GENOMIC DNA]</scope>
    <source>
        <strain evidence="3 4">AGR01</strain>
    </source>
</reference>
<feature type="region of interest" description="Disordered" evidence="1">
    <location>
        <begin position="232"/>
        <end position="252"/>
    </location>
</feature>
<feature type="compositionally biased region" description="Low complexity" evidence="1">
    <location>
        <begin position="97"/>
        <end position="111"/>
    </location>
</feature>
<gene>
    <name evidence="3" type="ORF">GRF29_96g859290</name>
</gene>
<feature type="region of interest" description="Disordered" evidence="1">
    <location>
        <begin position="81"/>
        <end position="111"/>
    </location>
</feature>
<keyword evidence="4" id="KW-1185">Reference proteome</keyword>
<dbReference type="AlphaFoldDB" id="A0AAN6LVI1"/>
<feature type="chain" id="PRO_5042928800" evidence="2">
    <location>
        <begin position="26"/>
        <end position="273"/>
    </location>
</feature>
<organism evidence="3 4">
    <name type="scientific">Pseudopithomyces chartarum</name>
    <dbReference type="NCBI Taxonomy" id="1892770"/>
    <lineage>
        <taxon>Eukaryota</taxon>
        <taxon>Fungi</taxon>
        <taxon>Dikarya</taxon>
        <taxon>Ascomycota</taxon>
        <taxon>Pezizomycotina</taxon>
        <taxon>Dothideomycetes</taxon>
        <taxon>Pleosporomycetidae</taxon>
        <taxon>Pleosporales</taxon>
        <taxon>Massarineae</taxon>
        <taxon>Didymosphaeriaceae</taxon>
        <taxon>Pseudopithomyces</taxon>
    </lineage>
</organism>
<name>A0AAN6LVI1_9PLEO</name>